<comment type="caution">
    <text evidence="6">The sequence shown here is derived from an EMBL/GenBank/DDBJ whole genome shotgun (WGS) entry which is preliminary data.</text>
</comment>
<name>A0A365U6R1_9RHOB</name>
<dbReference type="Gene3D" id="3.50.50.60">
    <property type="entry name" value="FAD/NAD(P)-binding domain"/>
    <property type="match status" value="2"/>
</dbReference>
<dbReference type="EMBL" id="QNTQ01000013">
    <property type="protein sequence ID" value="RBI84011.1"/>
    <property type="molecule type" value="Genomic_DNA"/>
</dbReference>
<dbReference type="Pfam" id="PF12831">
    <property type="entry name" value="FAD_oxidored"/>
    <property type="match status" value="1"/>
</dbReference>
<keyword evidence="2" id="KW-0479">Metal-binding</keyword>
<dbReference type="PANTHER" id="PTHR43498">
    <property type="entry name" value="FERREDOXIN:COB-COM HETERODISULFIDE REDUCTASE SUBUNIT A"/>
    <property type="match status" value="1"/>
</dbReference>
<sequence>MSGWDVIVAGGGTAGTAAAIAAARAGARTLLIERNGCLGGAATMRNVSTWCGMMTLSQTPRQAVYGIAEEVMQGLREMGGLGPVMRFRGVFLPFDPEPLKRVLDRLTEAAGVEVRHGAFVTAARRDVGRLRAVTVADHGGETELEARAFVDCTGDGDLAARAGAATRYGNPDGVNLGTLGTRFGGIPADVEVTTDQLIDAVAAQGFAPGSVTKDRCVVVRLPNSHDLVLYLASADYDPRDALSLSRAERDARRQAWAYLEAVRTIPGCENAYLVSTGPEIGTRESRHLVCRRQLTWADVEGRRSFDDCIALGAWGAEWHDRASFASSFDVPPDRDPFQIPLACLHSADTPNLFCAGRLADGDRKAGAAIRVMGTAMATGQAAGVAAALEAAGRFDAATVQTLLRRQGAVLSPEALPG</sequence>
<evidence type="ECO:0000256" key="5">
    <source>
        <dbReference type="ARBA" id="ARBA00023014"/>
    </source>
</evidence>
<dbReference type="GO" id="GO:0016491">
    <property type="term" value="F:oxidoreductase activity"/>
    <property type="evidence" value="ECO:0007669"/>
    <property type="project" value="UniProtKB-KW"/>
</dbReference>
<accession>A0A365U6R1</accession>
<organism evidence="6 7">
    <name type="scientific">Rhodosalinus halophilus</name>
    <dbReference type="NCBI Taxonomy" id="2259333"/>
    <lineage>
        <taxon>Bacteria</taxon>
        <taxon>Pseudomonadati</taxon>
        <taxon>Pseudomonadota</taxon>
        <taxon>Alphaproteobacteria</taxon>
        <taxon>Rhodobacterales</taxon>
        <taxon>Paracoccaceae</taxon>
        <taxon>Rhodosalinus</taxon>
    </lineage>
</organism>
<dbReference type="Proteomes" id="UP000253370">
    <property type="component" value="Unassembled WGS sequence"/>
</dbReference>
<dbReference type="GO" id="GO:0046872">
    <property type="term" value="F:metal ion binding"/>
    <property type="evidence" value="ECO:0007669"/>
    <property type="project" value="UniProtKB-KW"/>
</dbReference>
<keyword evidence="4" id="KW-0408">Iron</keyword>
<keyword evidence="3" id="KW-0560">Oxidoreductase</keyword>
<evidence type="ECO:0000313" key="6">
    <source>
        <dbReference type="EMBL" id="RBI84011.1"/>
    </source>
</evidence>
<reference evidence="6 7" key="1">
    <citation type="submission" date="2018-07" db="EMBL/GenBank/DDBJ databases">
        <title>Rhodosalinus sp. strain E84T genomic sequence and assembly.</title>
        <authorList>
            <person name="Liu Z.-W."/>
            <person name="Lu D.-C."/>
        </authorList>
    </citation>
    <scope>NUCLEOTIDE SEQUENCE [LARGE SCALE GENOMIC DNA]</scope>
    <source>
        <strain evidence="6 7">E84</strain>
    </source>
</reference>
<dbReference type="PANTHER" id="PTHR43498:SF1">
    <property type="entry name" value="COB--COM HETERODISULFIDE REDUCTASE IRON-SULFUR SUBUNIT A"/>
    <property type="match status" value="1"/>
</dbReference>
<dbReference type="SUPFAM" id="SSF51905">
    <property type="entry name" value="FAD/NAD(P)-binding domain"/>
    <property type="match status" value="1"/>
</dbReference>
<evidence type="ECO:0000313" key="7">
    <source>
        <dbReference type="Proteomes" id="UP000253370"/>
    </source>
</evidence>
<keyword evidence="7" id="KW-1185">Reference proteome</keyword>
<keyword evidence="5" id="KW-0411">Iron-sulfur</keyword>
<evidence type="ECO:0000256" key="1">
    <source>
        <dbReference type="ARBA" id="ARBA00022485"/>
    </source>
</evidence>
<evidence type="ECO:0000256" key="3">
    <source>
        <dbReference type="ARBA" id="ARBA00023002"/>
    </source>
</evidence>
<dbReference type="InterPro" id="IPR036188">
    <property type="entry name" value="FAD/NAD-bd_sf"/>
</dbReference>
<dbReference type="OrthoDB" id="9777740at2"/>
<evidence type="ECO:0000256" key="2">
    <source>
        <dbReference type="ARBA" id="ARBA00022723"/>
    </source>
</evidence>
<proteinExistence type="predicted"/>
<keyword evidence="1" id="KW-0004">4Fe-4S</keyword>
<gene>
    <name evidence="6" type="ORF">DRV85_13405</name>
</gene>
<dbReference type="GO" id="GO:0051539">
    <property type="term" value="F:4 iron, 4 sulfur cluster binding"/>
    <property type="evidence" value="ECO:0007669"/>
    <property type="project" value="UniProtKB-KW"/>
</dbReference>
<dbReference type="RefSeq" id="WP_113289990.1">
    <property type="nucleotide sequence ID" value="NZ_QNTQ01000013.1"/>
</dbReference>
<dbReference type="InterPro" id="IPR039650">
    <property type="entry name" value="HdrA-like"/>
</dbReference>
<evidence type="ECO:0000256" key="4">
    <source>
        <dbReference type="ARBA" id="ARBA00023004"/>
    </source>
</evidence>
<dbReference type="AlphaFoldDB" id="A0A365U6R1"/>
<protein>
    <submittedName>
        <fullName evidence="6">FAD-dependent oxidoreductase</fullName>
    </submittedName>
</protein>